<feature type="transmembrane region" description="Helical" evidence="1">
    <location>
        <begin position="41"/>
        <end position="60"/>
    </location>
</feature>
<keyword evidence="1" id="KW-0472">Membrane</keyword>
<feature type="transmembrane region" description="Helical" evidence="1">
    <location>
        <begin position="80"/>
        <end position="103"/>
    </location>
</feature>
<keyword evidence="1" id="KW-0812">Transmembrane</keyword>
<comment type="caution">
    <text evidence="2">The sequence shown here is derived from an EMBL/GenBank/DDBJ whole genome shotgun (WGS) entry which is preliminary data.</text>
</comment>
<organism evidence="2 3">
    <name type="scientific">Larinioides sclopetarius</name>
    <dbReference type="NCBI Taxonomy" id="280406"/>
    <lineage>
        <taxon>Eukaryota</taxon>
        <taxon>Metazoa</taxon>
        <taxon>Ecdysozoa</taxon>
        <taxon>Arthropoda</taxon>
        <taxon>Chelicerata</taxon>
        <taxon>Arachnida</taxon>
        <taxon>Araneae</taxon>
        <taxon>Araneomorphae</taxon>
        <taxon>Entelegynae</taxon>
        <taxon>Araneoidea</taxon>
        <taxon>Araneidae</taxon>
        <taxon>Larinioides</taxon>
    </lineage>
</organism>
<name>A0AAV2AQ43_9ARAC</name>
<feature type="transmembrane region" description="Helical" evidence="1">
    <location>
        <begin position="12"/>
        <end position="35"/>
    </location>
</feature>
<keyword evidence="1" id="KW-1133">Transmembrane helix</keyword>
<reference evidence="2 3" key="1">
    <citation type="submission" date="2024-04" db="EMBL/GenBank/DDBJ databases">
        <authorList>
            <person name="Rising A."/>
            <person name="Reimegard J."/>
            <person name="Sonavane S."/>
            <person name="Akerstrom W."/>
            <person name="Nylinder S."/>
            <person name="Hedman E."/>
            <person name="Kallberg Y."/>
        </authorList>
    </citation>
    <scope>NUCLEOTIDE SEQUENCE [LARGE SCALE GENOMIC DNA]</scope>
</reference>
<sequence length="159" mass="18110">MESGSGLSRSPALICKGFLLSVSMFVGFFGVFFSIWKDMHYAVPSFIFLETTSIILLNMYAHHMKGNLFTKFSRGRLTFVLVYACIVFAFTLAYAAFLLIRAVREEEEFAIRNDGSYFAFVPCLVSNLWCGLLIYESKRFIGMFDEQYGGSNLPYTLKN</sequence>
<protein>
    <submittedName>
        <fullName evidence="2">Uncharacterized protein</fullName>
    </submittedName>
</protein>
<dbReference type="AlphaFoldDB" id="A0AAV2AQ43"/>
<dbReference type="Proteomes" id="UP001497382">
    <property type="component" value="Unassembled WGS sequence"/>
</dbReference>
<dbReference type="EMBL" id="CAXIEN010000196">
    <property type="protein sequence ID" value="CAL1285912.1"/>
    <property type="molecule type" value="Genomic_DNA"/>
</dbReference>
<accession>A0AAV2AQ43</accession>
<feature type="transmembrane region" description="Helical" evidence="1">
    <location>
        <begin position="115"/>
        <end position="135"/>
    </location>
</feature>
<gene>
    <name evidence="2" type="ORF">LARSCL_LOCUS13980</name>
</gene>
<evidence type="ECO:0000313" key="2">
    <source>
        <dbReference type="EMBL" id="CAL1285912.1"/>
    </source>
</evidence>
<keyword evidence="3" id="KW-1185">Reference proteome</keyword>
<proteinExistence type="predicted"/>
<evidence type="ECO:0000313" key="3">
    <source>
        <dbReference type="Proteomes" id="UP001497382"/>
    </source>
</evidence>
<evidence type="ECO:0000256" key="1">
    <source>
        <dbReference type="SAM" id="Phobius"/>
    </source>
</evidence>